<protein>
    <recommendedName>
        <fullName evidence="3">DUF7806 domain-containing protein</fullName>
    </recommendedName>
</protein>
<feature type="domain" description="DUF7806" evidence="3">
    <location>
        <begin position="200"/>
        <end position="294"/>
    </location>
</feature>
<organism evidence="4 5">
    <name type="scientific">Spinacia oleracea</name>
    <name type="common">Spinach</name>
    <dbReference type="NCBI Taxonomy" id="3562"/>
    <lineage>
        <taxon>Eukaryota</taxon>
        <taxon>Viridiplantae</taxon>
        <taxon>Streptophyta</taxon>
        <taxon>Embryophyta</taxon>
        <taxon>Tracheophyta</taxon>
        <taxon>Spermatophyta</taxon>
        <taxon>Magnoliopsida</taxon>
        <taxon>eudicotyledons</taxon>
        <taxon>Gunneridae</taxon>
        <taxon>Pentapetalae</taxon>
        <taxon>Caryophyllales</taxon>
        <taxon>Chenopodiaceae</taxon>
        <taxon>Chenopodioideae</taxon>
        <taxon>Anserineae</taxon>
        <taxon>Spinacia</taxon>
    </lineage>
</organism>
<dbReference type="InterPro" id="IPR056708">
    <property type="entry name" value="DUF7806"/>
</dbReference>
<reference evidence="4" key="1">
    <citation type="journal article" date="2021" name="Nat. Commun.">
        <title>Genomic analyses provide insights into spinach domestication and the genetic basis of agronomic traits.</title>
        <authorList>
            <person name="Cai X."/>
            <person name="Sun X."/>
            <person name="Xu C."/>
            <person name="Sun H."/>
            <person name="Wang X."/>
            <person name="Ge C."/>
            <person name="Zhang Z."/>
            <person name="Wang Q."/>
            <person name="Fei Z."/>
            <person name="Jiao C."/>
            <person name="Wang Q."/>
        </authorList>
    </citation>
    <scope>NUCLEOTIDE SEQUENCE [LARGE SCALE GENOMIC DNA]</scope>
    <source>
        <strain evidence="4">cv. Varoflay</strain>
    </source>
</reference>
<evidence type="ECO:0000256" key="2">
    <source>
        <dbReference type="SAM" id="MobiDB-lite"/>
    </source>
</evidence>
<evidence type="ECO:0000313" key="4">
    <source>
        <dbReference type="Proteomes" id="UP000813463"/>
    </source>
</evidence>
<keyword evidence="4" id="KW-1185">Reference proteome</keyword>
<dbReference type="Pfam" id="PF25091">
    <property type="entry name" value="DUF7806"/>
    <property type="match status" value="1"/>
</dbReference>
<dbReference type="GeneID" id="110783231"/>
<keyword evidence="1" id="KW-0175">Coiled coil</keyword>
<evidence type="ECO:0000313" key="5">
    <source>
        <dbReference type="RefSeq" id="XP_021843233.1"/>
    </source>
</evidence>
<accession>A0A9R0JQU3</accession>
<evidence type="ECO:0000259" key="3">
    <source>
        <dbReference type="Pfam" id="PF25091"/>
    </source>
</evidence>
<dbReference type="PANTHER" id="PTHR35489">
    <property type="entry name" value="TITAN9"/>
    <property type="match status" value="1"/>
</dbReference>
<proteinExistence type="predicted"/>
<evidence type="ECO:0000256" key="1">
    <source>
        <dbReference type="SAM" id="Coils"/>
    </source>
</evidence>
<dbReference type="GO" id="GO:0003006">
    <property type="term" value="P:developmental process involved in reproduction"/>
    <property type="evidence" value="ECO:0000318"/>
    <property type="project" value="GO_Central"/>
</dbReference>
<sequence>METLYIKLYEKYSKLKVSKDHELDQADKEQEGKFVDYMNAAETLIKHLNNDKMRLSEVIDELRSEVVSLRTAKDEQYDDFQQRLIEEKQKNRDLSAEVEQLRELQQEIPRSDQHEEPAIISMQHSPSVSREKVNESPMRMTRKKRARLSMEANSETNSTASGLHAPSTGKKVLPDQPIDISKAYSQSECCQGNIDNEGPCKCVFQNLVESLIDMKVSVANHPEGRCIHLVHQSSGYSFDLLWRNKASSTGDVWYHVSSLGAFANVAPEWMRREILIFSMSMCRVFFERISRFIKHH</sequence>
<feature type="coiled-coil region" evidence="1">
    <location>
        <begin position="38"/>
        <end position="107"/>
    </location>
</feature>
<reference evidence="5" key="2">
    <citation type="submission" date="2025-08" db="UniProtKB">
        <authorList>
            <consortium name="RefSeq"/>
        </authorList>
    </citation>
    <scope>IDENTIFICATION</scope>
    <source>
        <tissue evidence="5">Leaf</tissue>
    </source>
</reference>
<dbReference type="RefSeq" id="XP_021843233.1">
    <property type="nucleotide sequence ID" value="XM_021987541.2"/>
</dbReference>
<feature type="compositionally biased region" description="Polar residues" evidence="2">
    <location>
        <begin position="151"/>
        <end position="161"/>
    </location>
</feature>
<dbReference type="OrthoDB" id="759501at2759"/>
<feature type="region of interest" description="Disordered" evidence="2">
    <location>
        <begin position="124"/>
        <end position="170"/>
    </location>
</feature>
<gene>
    <name evidence="5" type="primary">LOC110783231</name>
</gene>
<dbReference type="KEGG" id="soe:110783231"/>
<name>A0A9R0JQU3_SPIOL</name>
<dbReference type="Proteomes" id="UP000813463">
    <property type="component" value="Chromosome 4"/>
</dbReference>
<dbReference type="PANTHER" id="PTHR35489:SF2">
    <property type="entry name" value="TITAN9"/>
    <property type="match status" value="1"/>
</dbReference>
<dbReference type="AlphaFoldDB" id="A0A9R0JQU3"/>